<reference evidence="3" key="1">
    <citation type="submission" date="2023-06" db="EMBL/GenBank/DDBJ databases">
        <title>Draft genome of Marssonina rosae.</title>
        <authorList>
            <person name="Cheng Q."/>
        </authorList>
    </citation>
    <scope>NUCLEOTIDE SEQUENCE</scope>
    <source>
        <strain evidence="3">R4</strain>
    </source>
</reference>
<feature type="compositionally biased region" description="Polar residues" evidence="1">
    <location>
        <begin position="95"/>
        <end position="105"/>
    </location>
</feature>
<dbReference type="Proteomes" id="UP001285354">
    <property type="component" value="Unassembled WGS sequence"/>
</dbReference>
<feature type="compositionally biased region" description="Low complexity" evidence="1">
    <location>
        <begin position="285"/>
        <end position="298"/>
    </location>
</feature>
<feature type="compositionally biased region" description="Low complexity" evidence="1">
    <location>
        <begin position="343"/>
        <end position="356"/>
    </location>
</feature>
<feature type="compositionally biased region" description="Polar residues" evidence="1">
    <location>
        <begin position="18"/>
        <end position="28"/>
    </location>
</feature>
<gene>
    <name evidence="3" type="ORF">QTJ16_007127</name>
</gene>
<feature type="compositionally biased region" description="Acidic residues" evidence="1">
    <location>
        <begin position="261"/>
        <end position="278"/>
    </location>
</feature>
<dbReference type="PANTHER" id="PTHR23246:SF13">
    <property type="entry name" value="GH12359P"/>
    <property type="match status" value="1"/>
</dbReference>
<dbReference type="InterPro" id="IPR009057">
    <property type="entry name" value="Homeodomain-like_sf"/>
</dbReference>
<evidence type="ECO:0000313" key="4">
    <source>
        <dbReference type="Proteomes" id="UP001285354"/>
    </source>
</evidence>
<dbReference type="CDD" id="cd00167">
    <property type="entry name" value="SANT"/>
    <property type="match status" value="1"/>
</dbReference>
<dbReference type="SUPFAM" id="SSF46689">
    <property type="entry name" value="Homeodomain-like"/>
    <property type="match status" value="1"/>
</dbReference>
<evidence type="ECO:0000259" key="2">
    <source>
        <dbReference type="PROSITE" id="PS50090"/>
    </source>
</evidence>
<feature type="region of interest" description="Disordered" evidence="1">
    <location>
        <begin position="239"/>
        <end position="301"/>
    </location>
</feature>
<proteinExistence type="predicted"/>
<name>A0AAD9SRY2_9HELO</name>
<protein>
    <recommendedName>
        <fullName evidence="2">Myb-like domain-containing protein</fullName>
    </recommendedName>
</protein>
<dbReference type="Gene3D" id="1.10.10.60">
    <property type="entry name" value="Homeodomain-like"/>
    <property type="match status" value="1"/>
</dbReference>
<feature type="region of interest" description="Disordered" evidence="1">
    <location>
        <begin position="1"/>
        <end position="43"/>
    </location>
</feature>
<dbReference type="EMBL" id="JAUBYV010000013">
    <property type="protein sequence ID" value="KAK2623573.1"/>
    <property type="molecule type" value="Genomic_DNA"/>
</dbReference>
<dbReference type="Pfam" id="PF13921">
    <property type="entry name" value="Myb_DNA-bind_6"/>
    <property type="match status" value="1"/>
</dbReference>
<feature type="compositionally biased region" description="Pro residues" evidence="1">
    <location>
        <begin position="69"/>
        <end position="94"/>
    </location>
</feature>
<dbReference type="InterPro" id="IPR053095">
    <property type="entry name" value="Actin-binding/GATA_Znf"/>
</dbReference>
<dbReference type="AlphaFoldDB" id="A0AAD9SRY2"/>
<keyword evidence="4" id="KW-1185">Reference proteome</keyword>
<dbReference type="InterPro" id="IPR001005">
    <property type="entry name" value="SANT/Myb"/>
</dbReference>
<accession>A0AAD9SRY2</accession>
<evidence type="ECO:0000256" key="1">
    <source>
        <dbReference type="SAM" id="MobiDB-lite"/>
    </source>
</evidence>
<feature type="domain" description="Myb-like" evidence="2">
    <location>
        <begin position="99"/>
        <end position="143"/>
    </location>
</feature>
<comment type="caution">
    <text evidence="3">The sequence shown here is derived from an EMBL/GenBank/DDBJ whole genome shotgun (WGS) entry which is preliminary data.</text>
</comment>
<sequence length="386" mass="41548">MPKGHRSVRSQGFYRVSPASTPASQYAAISSRPAIPSPFYTTTSVPLGMSQQGYSQGYFPNGGPVQHPLAPPYTSMPPAPPQQQTQPPPPPPSLRPSSGAWTPSDDQTLMTARAQGLNWAPIQHAYFPSKTPNACRKRHERLMERRSADDWDSLKLENLAKKYMVMRREIWAALAAQTGEKWNVVEQKVCPPLAANFPSLGSTHTHKHTHNSKQCMSQGLKNLQTAARSGTRRERLLPLSASHANPRASYGPNTNFTDDSGYADELDLDLDLEPEPGYESDRSGSYHSPYPSNPSNGSAGLRLSGSGNAAGAPGIGIGVGIGGGGYVGVGVGVGVDARFLTPQQQQQQQQQQQHQQAVGRVPSMDMGISAIINRGPPQPSSGVRRD</sequence>
<feature type="region of interest" description="Disordered" evidence="1">
    <location>
        <begin position="342"/>
        <end position="386"/>
    </location>
</feature>
<feature type="region of interest" description="Disordered" evidence="1">
    <location>
        <begin position="55"/>
        <end position="105"/>
    </location>
</feature>
<dbReference type="PROSITE" id="PS50090">
    <property type="entry name" value="MYB_LIKE"/>
    <property type="match status" value="1"/>
</dbReference>
<evidence type="ECO:0000313" key="3">
    <source>
        <dbReference type="EMBL" id="KAK2623573.1"/>
    </source>
</evidence>
<dbReference type="PANTHER" id="PTHR23246">
    <property type="entry name" value="NEW-GLUE PROTEIN"/>
    <property type="match status" value="1"/>
</dbReference>
<organism evidence="3 4">
    <name type="scientific">Diplocarpon rosae</name>
    <dbReference type="NCBI Taxonomy" id="946125"/>
    <lineage>
        <taxon>Eukaryota</taxon>
        <taxon>Fungi</taxon>
        <taxon>Dikarya</taxon>
        <taxon>Ascomycota</taxon>
        <taxon>Pezizomycotina</taxon>
        <taxon>Leotiomycetes</taxon>
        <taxon>Helotiales</taxon>
        <taxon>Drepanopezizaceae</taxon>
        <taxon>Diplocarpon</taxon>
    </lineage>
</organism>